<evidence type="ECO:0000313" key="2">
    <source>
        <dbReference type="EMBL" id="KAI5324893.1"/>
    </source>
</evidence>
<evidence type="ECO:0000256" key="1">
    <source>
        <dbReference type="SAM" id="MobiDB-lite"/>
    </source>
</evidence>
<name>A0AAD4YY42_PRUDU</name>
<keyword evidence="3" id="KW-1185">Reference proteome</keyword>
<accession>A0AAD4YY42</accession>
<feature type="compositionally biased region" description="Basic and acidic residues" evidence="1">
    <location>
        <begin position="38"/>
        <end position="56"/>
    </location>
</feature>
<evidence type="ECO:0000313" key="3">
    <source>
        <dbReference type="Proteomes" id="UP001054821"/>
    </source>
</evidence>
<proteinExistence type="predicted"/>
<comment type="caution">
    <text evidence="2">The sequence shown here is derived from an EMBL/GenBank/DDBJ whole genome shotgun (WGS) entry which is preliminary data.</text>
</comment>
<organism evidence="2 3">
    <name type="scientific">Prunus dulcis</name>
    <name type="common">Almond</name>
    <name type="synonym">Amygdalus dulcis</name>
    <dbReference type="NCBI Taxonomy" id="3755"/>
    <lineage>
        <taxon>Eukaryota</taxon>
        <taxon>Viridiplantae</taxon>
        <taxon>Streptophyta</taxon>
        <taxon>Embryophyta</taxon>
        <taxon>Tracheophyta</taxon>
        <taxon>Spermatophyta</taxon>
        <taxon>Magnoliopsida</taxon>
        <taxon>eudicotyledons</taxon>
        <taxon>Gunneridae</taxon>
        <taxon>Pentapetalae</taxon>
        <taxon>rosids</taxon>
        <taxon>fabids</taxon>
        <taxon>Rosales</taxon>
        <taxon>Rosaceae</taxon>
        <taxon>Amygdaloideae</taxon>
        <taxon>Amygdaleae</taxon>
        <taxon>Prunus</taxon>
    </lineage>
</organism>
<dbReference type="AlphaFoldDB" id="A0AAD4YY42"/>
<dbReference type="Proteomes" id="UP001054821">
    <property type="component" value="Chromosome 6"/>
</dbReference>
<feature type="region of interest" description="Disordered" evidence="1">
    <location>
        <begin position="1"/>
        <end position="20"/>
    </location>
</feature>
<sequence length="175" mass="19722">MNQFPNPPKAPRKPHHKKCPTAKCKLDFGEPMYSTEVPNDKIKENVPHDRMKEKVSAESLSRSSSMNSVAEVREEMLKISLPMLFKKDGSRIIAAISHQPPQSLINQSTPLKNGESEILDVVSYTNSECFGIACNQNGRTEFFSKKESDVLRIKPLASQYGCRKTLEYGSRMSMN</sequence>
<reference evidence="2 3" key="1">
    <citation type="journal article" date="2022" name="G3 (Bethesda)">
        <title>Whole-genome sequence and methylome profiling of the almond [Prunus dulcis (Mill.) D.A. Webb] cultivar 'Nonpareil'.</title>
        <authorList>
            <person name="D'Amico-Willman K.M."/>
            <person name="Ouma W.Z."/>
            <person name="Meulia T."/>
            <person name="Sideli G.M."/>
            <person name="Gradziel T.M."/>
            <person name="Fresnedo-Ramirez J."/>
        </authorList>
    </citation>
    <scope>NUCLEOTIDE SEQUENCE [LARGE SCALE GENOMIC DNA]</scope>
    <source>
        <strain evidence="2">Clone GOH B32 T37-40</strain>
    </source>
</reference>
<feature type="region of interest" description="Disordered" evidence="1">
    <location>
        <begin position="30"/>
        <end position="62"/>
    </location>
</feature>
<feature type="compositionally biased region" description="Basic residues" evidence="1">
    <location>
        <begin position="10"/>
        <end position="20"/>
    </location>
</feature>
<gene>
    <name evidence="2" type="ORF">L3X38_033966</name>
</gene>
<protein>
    <submittedName>
        <fullName evidence="2">Uncharacterized protein</fullName>
    </submittedName>
</protein>
<dbReference type="EMBL" id="JAJFAZ020000006">
    <property type="protein sequence ID" value="KAI5324893.1"/>
    <property type="molecule type" value="Genomic_DNA"/>
</dbReference>